<evidence type="ECO:0000313" key="3">
    <source>
        <dbReference type="Proteomes" id="UP000030854"/>
    </source>
</evidence>
<evidence type="ECO:0008006" key="4">
    <source>
        <dbReference type="Google" id="ProtNLM"/>
    </source>
</evidence>
<accession>A0A0B1PC06</accession>
<dbReference type="AlphaFoldDB" id="A0A0B1PC06"/>
<dbReference type="OMA" id="RISLEGW"/>
<keyword evidence="3" id="KW-1185">Reference proteome</keyword>
<evidence type="ECO:0000313" key="2">
    <source>
        <dbReference type="EMBL" id="KHJ34194.1"/>
    </source>
</evidence>
<dbReference type="Proteomes" id="UP000030854">
    <property type="component" value="Unassembled WGS sequence"/>
</dbReference>
<comment type="caution">
    <text evidence="2">The sequence shown here is derived from an EMBL/GenBank/DDBJ whole genome shotgun (WGS) entry which is preliminary data.</text>
</comment>
<dbReference type="EMBL" id="JNVN01000997">
    <property type="protein sequence ID" value="KHJ34194.1"/>
    <property type="molecule type" value="Genomic_DNA"/>
</dbReference>
<evidence type="ECO:0000256" key="1">
    <source>
        <dbReference type="SAM" id="MobiDB-lite"/>
    </source>
</evidence>
<sequence length="283" mass="31809">MSLNVALQSVAFYILSCSTCSKVNHRRKAKAEARRERVKKEALEAQYPELYRHPSPFSTNQYWSEEILMGPGLPKKKDRRSTKSANCRVFDTPGYDNSYAGSAITNSEVHSSLTTVTEGSLKSNHGWNIKRYQREDEILWGTDISKPTQIIMDAVVKAGCAAGKLIEGGLSMVGGMKEDSRDRNPPSYYLRNPPLNELHPPVVSTAPVSIAETRWMIQPPPSAKVMEGKERVDRSRASSNSSSRRYFDNNPLSGQIVERLVDAKLKRESPIQSEQYIMKTRTL</sequence>
<proteinExistence type="predicted"/>
<protein>
    <recommendedName>
        <fullName evidence="4">Signal peptide-containing protein</fullName>
    </recommendedName>
</protein>
<feature type="compositionally biased region" description="Basic and acidic residues" evidence="1">
    <location>
        <begin position="226"/>
        <end position="236"/>
    </location>
</feature>
<organism evidence="2 3">
    <name type="scientific">Uncinula necator</name>
    <name type="common">Grape powdery mildew</name>
    <dbReference type="NCBI Taxonomy" id="52586"/>
    <lineage>
        <taxon>Eukaryota</taxon>
        <taxon>Fungi</taxon>
        <taxon>Dikarya</taxon>
        <taxon>Ascomycota</taxon>
        <taxon>Pezizomycotina</taxon>
        <taxon>Leotiomycetes</taxon>
        <taxon>Erysiphales</taxon>
        <taxon>Erysiphaceae</taxon>
        <taxon>Erysiphe</taxon>
    </lineage>
</organism>
<feature type="region of interest" description="Disordered" evidence="1">
    <location>
        <begin position="219"/>
        <end position="250"/>
    </location>
</feature>
<dbReference type="OrthoDB" id="506431at2759"/>
<name>A0A0B1PC06_UNCNE</name>
<dbReference type="HOGENOM" id="CLU_036638_1_1_1"/>
<gene>
    <name evidence="2" type="ORF">EV44_g0529</name>
</gene>
<dbReference type="STRING" id="52586.A0A0B1PC06"/>
<reference evidence="2 3" key="1">
    <citation type="journal article" date="2014" name="BMC Genomics">
        <title>Adaptive genomic structural variation in the grape powdery mildew pathogen, Erysiphe necator.</title>
        <authorList>
            <person name="Jones L."/>
            <person name="Riaz S."/>
            <person name="Morales-Cruz A."/>
            <person name="Amrine K.C."/>
            <person name="McGuire B."/>
            <person name="Gubler W.D."/>
            <person name="Walker M.A."/>
            <person name="Cantu D."/>
        </authorList>
    </citation>
    <scope>NUCLEOTIDE SEQUENCE [LARGE SCALE GENOMIC DNA]</scope>
    <source>
        <strain evidence="3">c</strain>
    </source>
</reference>